<dbReference type="Proteomes" id="UP000321577">
    <property type="component" value="Unassembled WGS sequence"/>
</dbReference>
<dbReference type="UniPathway" id="UPA00035">
    <property type="reaction ID" value="UER00043"/>
</dbReference>
<comment type="pathway">
    <text evidence="2 8">Amino-acid biosynthesis; L-tryptophan biosynthesis; L-tryptophan from chorismate: step 4/5.</text>
</comment>
<dbReference type="InterPro" id="IPR011060">
    <property type="entry name" value="RibuloseP-bd_barrel"/>
</dbReference>
<evidence type="ECO:0000256" key="7">
    <source>
        <dbReference type="ARBA" id="ARBA00023239"/>
    </source>
</evidence>
<comment type="catalytic activity">
    <reaction evidence="1 8">
        <text>1-(2-carboxyphenylamino)-1-deoxy-D-ribulose 5-phosphate + H(+) = (1S,2R)-1-C-(indol-3-yl)glycerol 3-phosphate + CO2 + H2O</text>
        <dbReference type="Rhea" id="RHEA:23476"/>
        <dbReference type="ChEBI" id="CHEBI:15377"/>
        <dbReference type="ChEBI" id="CHEBI:15378"/>
        <dbReference type="ChEBI" id="CHEBI:16526"/>
        <dbReference type="ChEBI" id="CHEBI:58613"/>
        <dbReference type="ChEBI" id="CHEBI:58866"/>
        <dbReference type="EC" id="4.1.1.48"/>
    </reaction>
</comment>
<feature type="domain" description="Indole-3-glycerol phosphate synthase" evidence="9">
    <location>
        <begin position="4"/>
        <end position="250"/>
    </location>
</feature>
<dbReference type="PANTHER" id="PTHR22854">
    <property type="entry name" value="TRYPTOPHAN BIOSYNTHESIS PROTEIN"/>
    <property type="match status" value="1"/>
</dbReference>
<dbReference type="InterPro" id="IPR013798">
    <property type="entry name" value="Indole-3-glycerol_P_synth_dom"/>
</dbReference>
<dbReference type="RefSeq" id="WP_146848635.1">
    <property type="nucleotide sequence ID" value="NZ_BKAG01000002.1"/>
</dbReference>
<accession>A0A512M348</accession>
<name>A0A512M348_9BACT</name>
<evidence type="ECO:0000256" key="4">
    <source>
        <dbReference type="ARBA" id="ARBA00022793"/>
    </source>
</evidence>
<keyword evidence="6 8" id="KW-0057">Aromatic amino acid biosynthesis</keyword>
<dbReference type="NCBIfam" id="NF001377">
    <property type="entry name" value="PRK00278.2-4"/>
    <property type="match status" value="1"/>
</dbReference>
<dbReference type="HAMAP" id="MF_00134_B">
    <property type="entry name" value="IGPS_B"/>
    <property type="match status" value="1"/>
</dbReference>
<keyword evidence="3 8" id="KW-0028">Amino-acid biosynthesis</keyword>
<dbReference type="FunFam" id="3.20.20.70:FF:000024">
    <property type="entry name" value="Indole-3-glycerol phosphate synthase"/>
    <property type="match status" value="1"/>
</dbReference>
<dbReference type="CDD" id="cd00331">
    <property type="entry name" value="IGPS"/>
    <property type="match status" value="1"/>
</dbReference>
<sequence>MNKLDEIIAHKRTEVEKLLPRVEKLRAAATLRDDFRSLADALRADPTRLGMIAEVKRASPSAGTISADFDPLTIARGYEKAGASALSVLTDEKYFQGHLNYLTLIREQVDIPCLRKDFIIHEAQIYEAVVAGADAILLIVAALDQKTLVHLLDVAHTFQMDVLVEVHDLPELERALDTDARIIGVNNRNLKHFTVDLGTTEAIAEEVPDDIILVAESGIKTVSDAERLALCGADALLVGETLMRSPNIMHDLPALRVFKPQVDPADFTE</sequence>
<keyword evidence="4 8" id="KW-0210">Decarboxylase</keyword>
<comment type="caution">
    <text evidence="10">The sequence shown here is derived from an EMBL/GenBank/DDBJ whole genome shotgun (WGS) entry which is preliminary data.</text>
</comment>
<dbReference type="InterPro" id="IPR045186">
    <property type="entry name" value="Indole-3-glycerol_P_synth"/>
</dbReference>
<evidence type="ECO:0000259" key="9">
    <source>
        <dbReference type="Pfam" id="PF00218"/>
    </source>
</evidence>
<comment type="similarity">
    <text evidence="8">Belongs to the TrpC family.</text>
</comment>
<keyword evidence="5 8" id="KW-0822">Tryptophan biosynthesis</keyword>
<evidence type="ECO:0000313" key="10">
    <source>
        <dbReference type="EMBL" id="GEP41166.1"/>
    </source>
</evidence>
<evidence type="ECO:0000256" key="5">
    <source>
        <dbReference type="ARBA" id="ARBA00022822"/>
    </source>
</evidence>
<organism evidence="10 11">
    <name type="scientific">Brevifollis gellanilyticus</name>
    <dbReference type="NCBI Taxonomy" id="748831"/>
    <lineage>
        <taxon>Bacteria</taxon>
        <taxon>Pseudomonadati</taxon>
        <taxon>Verrucomicrobiota</taxon>
        <taxon>Verrucomicrobiia</taxon>
        <taxon>Verrucomicrobiales</taxon>
        <taxon>Verrucomicrobiaceae</taxon>
    </lineage>
</organism>
<gene>
    <name evidence="8 10" type="primary">trpC</name>
    <name evidence="10" type="ORF">BGE01nite_04570</name>
</gene>
<evidence type="ECO:0000256" key="1">
    <source>
        <dbReference type="ARBA" id="ARBA00001633"/>
    </source>
</evidence>
<dbReference type="GO" id="GO:0000162">
    <property type="term" value="P:L-tryptophan biosynthetic process"/>
    <property type="evidence" value="ECO:0007669"/>
    <property type="project" value="UniProtKB-UniRule"/>
</dbReference>
<evidence type="ECO:0000313" key="11">
    <source>
        <dbReference type="Proteomes" id="UP000321577"/>
    </source>
</evidence>
<dbReference type="GO" id="GO:0004640">
    <property type="term" value="F:phosphoribosylanthranilate isomerase activity"/>
    <property type="evidence" value="ECO:0007669"/>
    <property type="project" value="TreeGrafter"/>
</dbReference>
<proteinExistence type="inferred from homology"/>
<dbReference type="AlphaFoldDB" id="A0A512M348"/>
<dbReference type="InterPro" id="IPR013785">
    <property type="entry name" value="Aldolase_TIM"/>
</dbReference>
<dbReference type="EC" id="4.1.1.48" evidence="8"/>
<evidence type="ECO:0000256" key="2">
    <source>
        <dbReference type="ARBA" id="ARBA00004696"/>
    </source>
</evidence>
<dbReference type="PROSITE" id="PS00614">
    <property type="entry name" value="IGPS"/>
    <property type="match status" value="1"/>
</dbReference>
<dbReference type="SUPFAM" id="SSF51366">
    <property type="entry name" value="Ribulose-phoshate binding barrel"/>
    <property type="match status" value="1"/>
</dbReference>
<keyword evidence="11" id="KW-1185">Reference proteome</keyword>
<dbReference type="InterPro" id="IPR001468">
    <property type="entry name" value="Indole-3-GlycerolPSynthase_CS"/>
</dbReference>
<dbReference type="HAMAP" id="MF_00134_A">
    <property type="entry name" value="IGPS_A"/>
    <property type="match status" value="1"/>
</dbReference>
<keyword evidence="7 8" id="KW-0456">Lyase</keyword>
<reference evidence="10 11" key="1">
    <citation type="submission" date="2019-07" db="EMBL/GenBank/DDBJ databases">
        <title>Whole genome shotgun sequence of Brevifollis gellanilyticus NBRC 108608.</title>
        <authorList>
            <person name="Hosoyama A."/>
            <person name="Uohara A."/>
            <person name="Ohji S."/>
            <person name="Ichikawa N."/>
        </authorList>
    </citation>
    <scope>NUCLEOTIDE SEQUENCE [LARGE SCALE GENOMIC DNA]</scope>
    <source>
        <strain evidence="10 11">NBRC 108608</strain>
    </source>
</reference>
<dbReference type="OrthoDB" id="9804217at2"/>
<dbReference type="GO" id="GO:0004425">
    <property type="term" value="F:indole-3-glycerol-phosphate synthase activity"/>
    <property type="evidence" value="ECO:0007669"/>
    <property type="project" value="UniProtKB-UniRule"/>
</dbReference>
<dbReference type="Gene3D" id="3.20.20.70">
    <property type="entry name" value="Aldolase class I"/>
    <property type="match status" value="1"/>
</dbReference>
<dbReference type="PANTHER" id="PTHR22854:SF2">
    <property type="entry name" value="INDOLE-3-GLYCEROL-PHOSPHATE SYNTHASE"/>
    <property type="match status" value="1"/>
</dbReference>
<dbReference type="Pfam" id="PF00218">
    <property type="entry name" value="IGPS"/>
    <property type="match status" value="1"/>
</dbReference>
<dbReference type="EMBL" id="BKAG01000002">
    <property type="protein sequence ID" value="GEP41166.1"/>
    <property type="molecule type" value="Genomic_DNA"/>
</dbReference>
<protein>
    <recommendedName>
        <fullName evidence="8">Indole-3-glycerol phosphate synthase</fullName>
        <shortName evidence="8">IGPS</shortName>
        <ecNumber evidence="8">4.1.1.48</ecNumber>
    </recommendedName>
</protein>
<evidence type="ECO:0000256" key="8">
    <source>
        <dbReference type="HAMAP-Rule" id="MF_00134"/>
    </source>
</evidence>
<evidence type="ECO:0000256" key="3">
    <source>
        <dbReference type="ARBA" id="ARBA00022605"/>
    </source>
</evidence>
<evidence type="ECO:0000256" key="6">
    <source>
        <dbReference type="ARBA" id="ARBA00023141"/>
    </source>
</evidence>